<accession>A0AAE0SRY9</accession>
<proteinExistence type="predicted"/>
<feature type="transmembrane region" description="Helical" evidence="5">
    <location>
        <begin position="178"/>
        <end position="201"/>
    </location>
</feature>
<dbReference type="Pfam" id="PF04116">
    <property type="entry name" value="FA_hydroxylase"/>
    <property type="match status" value="1"/>
</dbReference>
<keyword evidence="2 5" id="KW-0812">Transmembrane</keyword>
<dbReference type="InterPro" id="IPR050307">
    <property type="entry name" value="Sterol_Desaturase_Related"/>
</dbReference>
<feature type="domain" description="Fatty acid hydroxylase" evidence="6">
    <location>
        <begin position="184"/>
        <end position="311"/>
    </location>
</feature>
<keyword evidence="4 5" id="KW-0472">Membrane</keyword>
<dbReference type="GO" id="GO:0016020">
    <property type="term" value="C:membrane"/>
    <property type="evidence" value="ECO:0007669"/>
    <property type="project" value="UniProtKB-SubCell"/>
</dbReference>
<sequence>MMLKTKRVNWSDAISKVIAMVMVVLLATAARGEWLLILAYLGKGYEHDLIHVVNITQDQVSSFRKSSPLSSIGVMLEYYYMRDLHSHIAMSVITSFVIFYGMAWGFQWYFYVRQRNKAEEWKCQPNKWMSMKEKRNEVLLGSFNLLIGSTISGCLSCYMTNGGKNSLYTNISEYGWTYLVVTVFALMMYNETCAYYLHLLLHKPYVYKTIHKWHHHYGSPTVFSTTAMHPAEFISFQIYLIVPAFTVPLHVGVYIAVVLYIYYYGMIGHSGIKMDALWPWQPSSMFHDDHHRYSNCNYGFNTFIFDKLHGTLRRKDQGCR</sequence>
<evidence type="ECO:0000313" key="7">
    <source>
        <dbReference type="EMBL" id="KAK3597035.1"/>
    </source>
</evidence>
<reference evidence="7" key="3">
    <citation type="submission" date="2023-05" db="EMBL/GenBank/DDBJ databases">
        <authorList>
            <person name="Smith C.H."/>
        </authorList>
    </citation>
    <scope>NUCLEOTIDE SEQUENCE</scope>
    <source>
        <strain evidence="7">CHS0354</strain>
        <tissue evidence="7">Mantle</tissue>
    </source>
</reference>
<organism evidence="7 8">
    <name type="scientific">Potamilus streckersoni</name>
    <dbReference type="NCBI Taxonomy" id="2493646"/>
    <lineage>
        <taxon>Eukaryota</taxon>
        <taxon>Metazoa</taxon>
        <taxon>Spiralia</taxon>
        <taxon>Lophotrochozoa</taxon>
        <taxon>Mollusca</taxon>
        <taxon>Bivalvia</taxon>
        <taxon>Autobranchia</taxon>
        <taxon>Heteroconchia</taxon>
        <taxon>Palaeoheterodonta</taxon>
        <taxon>Unionida</taxon>
        <taxon>Unionoidea</taxon>
        <taxon>Unionidae</taxon>
        <taxon>Ambleminae</taxon>
        <taxon>Lampsilini</taxon>
        <taxon>Potamilus</taxon>
    </lineage>
</organism>
<evidence type="ECO:0000256" key="5">
    <source>
        <dbReference type="SAM" id="Phobius"/>
    </source>
</evidence>
<dbReference type="AlphaFoldDB" id="A0AAE0SRY9"/>
<comment type="caution">
    <text evidence="7">The sequence shown here is derived from an EMBL/GenBank/DDBJ whole genome shotgun (WGS) entry which is preliminary data.</text>
</comment>
<evidence type="ECO:0000256" key="2">
    <source>
        <dbReference type="ARBA" id="ARBA00022692"/>
    </source>
</evidence>
<dbReference type="PANTHER" id="PTHR11863">
    <property type="entry name" value="STEROL DESATURASE"/>
    <property type="match status" value="1"/>
</dbReference>
<protein>
    <recommendedName>
        <fullName evidence="6">Fatty acid hydroxylase domain-containing protein</fullName>
    </recommendedName>
</protein>
<dbReference type="EMBL" id="JAEAOA010001337">
    <property type="protein sequence ID" value="KAK3597035.1"/>
    <property type="molecule type" value="Genomic_DNA"/>
</dbReference>
<evidence type="ECO:0000259" key="6">
    <source>
        <dbReference type="Pfam" id="PF04116"/>
    </source>
</evidence>
<name>A0AAE0SRY9_9BIVA</name>
<feature type="transmembrane region" description="Helical" evidence="5">
    <location>
        <begin position="88"/>
        <end position="112"/>
    </location>
</feature>
<keyword evidence="8" id="KW-1185">Reference proteome</keyword>
<feature type="transmembrane region" description="Helical" evidence="5">
    <location>
        <begin position="247"/>
        <end position="265"/>
    </location>
</feature>
<evidence type="ECO:0000256" key="3">
    <source>
        <dbReference type="ARBA" id="ARBA00022989"/>
    </source>
</evidence>
<evidence type="ECO:0000256" key="1">
    <source>
        <dbReference type="ARBA" id="ARBA00004370"/>
    </source>
</evidence>
<dbReference type="Proteomes" id="UP001195483">
    <property type="component" value="Unassembled WGS sequence"/>
</dbReference>
<reference evidence="7" key="1">
    <citation type="journal article" date="2021" name="Genome Biol. Evol.">
        <title>A High-Quality Reference Genome for a Parasitic Bivalve with Doubly Uniparental Inheritance (Bivalvia: Unionida).</title>
        <authorList>
            <person name="Smith C.H."/>
        </authorList>
    </citation>
    <scope>NUCLEOTIDE SEQUENCE</scope>
    <source>
        <strain evidence="7">CHS0354</strain>
    </source>
</reference>
<dbReference type="GO" id="GO:0008610">
    <property type="term" value="P:lipid biosynthetic process"/>
    <property type="evidence" value="ECO:0007669"/>
    <property type="project" value="InterPro"/>
</dbReference>
<dbReference type="GO" id="GO:0016491">
    <property type="term" value="F:oxidoreductase activity"/>
    <property type="evidence" value="ECO:0007669"/>
    <property type="project" value="InterPro"/>
</dbReference>
<comment type="subcellular location">
    <subcellularLocation>
        <location evidence="1">Membrane</location>
    </subcellularLocation>
</comment>
<evidence type="ECO:0000313" key="8">
    <source>
        <dbReference type="Proteomes" id="UP001195483"/>
    </source>
</evidence>
<keyword evidence="3 5" id="KW-1133">Transmembrane helix</keyword>
<gene>
    <name evidence="7" type="ORF">CHS0354_022043</name>
</gene>
<dbReference type="InterPro" id="IPR006694">
    <property type="entry name" value="Fatty_acid_hydroxylase"/>
</dbReference>
<reference evidence="7" key="2">
    <citation type="journal article" date="2021" name="Genome Biol. Evol.">
        <title>Developing a high-quality reference genome for a parasitic bivalve with doubly uniparental inheritance (Bivalvia: Unionida).</title>
        <authorList>
            <person name="Smith C.H."/>
        </authorList>
    </citation>
    <scope>NUCLEOTIDE SEQUENCE</scope>
    <source>
        <strain evidence="7">CHS0354</strain>
        <tissue evidence="7">Mantle</tissue>
    </source>
</reference>
<feature type="transmembrane region" description="Helical" evidence="5">
    <location>
        <begin position="222"/>
        <end position="241"/>
    </location>
</feature>
<dbReference type="GO" id="GO:0005506">
    <property type="term" value="F:iron ion binding"/>
    <property type="evidence" value="ECO:0007669"/>
    <property type="project" value="InterPro"/>
</dbReference>
<feature type="transmembrane region" description="Helical" evidence="5">
    <location>
        <begin position="138"/>
        <end position="158"/>
    </location>
</feature>
<evidence type="ECO:0000256" key="4">
    <source>
        <dbReference type="ARBA" id="ARBA00023136"/>
    </source>
</evidence>